<evidence type="ECO:0000256" key="1">
    <source>
        <dbReference type="SAM" id="Phobius"/>
    </source>
</evidence>
<gene>
    <name evidence="3" type="ORF">SAMN05443667_101339</name>
</gene>
<keyword evidence="1" id="KW-0472">Membrane</keyword>
<dbReference type="InterPro" id="IPR003675">
    <property type="entry name" value="Rce1/LyrA-like_dom"/>
</dbReference>
<feature type="domain" description="CAAX prenyl protease 2/Lysostaphin resistance protein A-like" evidence="2">
    <location>
        <begin position="149"/>
        <end position="241"/>
    </location>
</feature>
<dbReference type="PANTHER" id="PTHR39430:SF1">
    <property type="entry name" value="PROTEASE"/>
    <property type="match status" value="1"/>
</dbReference>
<feature type="transmembrane region" description="Helical" evidence="1">
    <location>
        <begin position="146"/>
        <end position="168"/>
    </location>
</feature>
<feature type="transmembrane region" description="Helical" evidence="1">
    <location>
        <begin position="279"/>
        <end position="297"/>
    </location>
</feature>
<feature type="transmembrane region" description="Helical" evidence="1">
    <location>
        <begin position="205"/>
        <end position="223"/>
    </location>
</feature>
<dbReference type="GO" id="GO:0080120">
    <property type="term" value="P:CAAX-box protein maturation"/>
    <property type="evidence" value="ECO:0007669"/>
    <property type="project" value="UniProtKB-ARBA"/>
</dbReference>
<organism evidence="3 4">
    <name type="scientific">Flavobacterium gillisiae</name>
    <dbReference type="NCBI Taxonomy" id="150146"/>
    <lineage>
        <taxon>Bacteria</taxon>
        <taxon>Pseudomonadati</taxon>
        <taxon>Bacteroidota</taxon>
        <taxon>Flavobacteriia</taxon>
        <taxon>Flavobacteriales</taxon>
        <taxon>Flavobacteriaceae</taxon>
        <taxon>Flavobacterium</taxon>
    </lineage>
</organism>
<keyword evidence="4" id="KW-1185">Reference proteome</keyword>
<feature type="transmembrane region" description="Helical" evidence="1">
    <location>
        <begin position="180"/>
        <end position="199"/>
    </location>
</feature>
<dbReference type="OrthoDB" id="324900at2"/>
<protein>
    <recommendedName>
        <fullName evidence="2">CAAX prenyl protease 2/Lysostaphin resistance protein A-like domain-containing protein</fullName>
    </recommendedName>
</protein>
<sequence>MSFLISSKNPLLIFASVDGKKPHWLVALLLTLTFLILGQLLGYFARMPFETSINSIVNPAWKCAIPIFEQLISGNLPIVVCVFLWMYFYEKRPFSHLGFQKKKSVSLYFKGFLGGILMFGSVVGIMAVLHFVNWENGNPLLQGKEMLFPTFLLLIGFVIQGATEEILCRGWLMPILSARYNLWVGIFLSSSLFGILHGFNQNVTMLAVFNTVLVGVFFSLFALRQGSLWGACALHSIWNWLQGNFFGFEVSGQEAGPTLFNLKEIGPDWMTGGIFGPEGGFICTFIISAAIAIILFLNTNDKIKIQTQDL</sequence>
<feature type="transmembrane region" description="Helical" evidence="1">
    <location>
        <begin position="107"/>
        <end position="134"/>
    </location>
</feature>
<dbReference type="RefSeq" id="WP_091083805.1">
    <property type="nucleotide sequence ID" value="NZ_FNRD01000001.1"/>
</dbReference>
<evidence type="ECO:0000259" key="2">
    <source>
        <dbReference type="Pfam" id="PF02517"/>
    </source>
</evidence>
<reference evidence="4" key="1">
    <citation type="submission" date="2016-10" db="EMBL/GenBank/DDBJ databases">
        <authorList>
            <person name="Varghese N."/>
            <person name="Submissions S."/>
        </authorList>
    </citation>
    <scope>NUCLEOTIDE SEQUENCE [LARGE SCALE GENOMIC DNA]</scope>
    <source>
        <strain evidence="4">DSM 22376</strain>
    </source>
</reference>
<dbReference type="EMBL" id="FNRD01000001">
    <property type="protein sequence ID" value="SDZ93217.1"/>
    <property type="molecule type" value="Genomic_DNA"/>
</dbReference>
<name>A0A1H3X1E7_9FLAO</name>
<dbReference type="GO" id="GO:0004175">
    <property type="term" value="F:endopeptidase activity"/>
    <property type="evidence" value="ECO:0007669"/>
    <property type="project" value="UniProtKB-ARBA"/>
</dbReference>
<evidence type="ECO:0000313" key="3">
    <source>
        <dbReference type="EMBL" id="SDZ93217.1"/>
    </source>
</evidence>
<accession>A0A1H3X1E7</accession>
<keyword evidence="1" id="KW-0812">Transmembrane</keyword>
<evidence type="ECO:0000313" key="4">
    <source>
        <dbReference type="Proteomes" id="UP000198951"/>
    </source>
</evidence>
<dbReference type="STRING" id="150146.SAMN05443667_101339"/>
<proteinExistence type="predicted"/>
<dbReference type="AlphaFoldDB" id="A0A1H3X1E7"/>
<feature type="transmembrane region" description="Helical" evidence="1">
    <location>
        <begin position="24"/>
        <end position="45"/>
    </location>
</feature>
<dbReference type="PANTHER" id="PTHR39430">
    <property type="entry name" value="MEMBRANE-ASSOCIATED PROTEASE-RELATED"/>
    <property type="match status" value="1"/>
</dbReference>
<dbReference type="Proteomes" id="UP000198951">
    <property type="component" value="Unassembled WGS sequence"/>
</dbReference>
<feature type="transmembrane region" description="Helical" evidence="1">
    <location>
        <begin position="65"/>
        <end position="87"/>
    </location>
</feature>
<keyword evidence="1" id="KW-1133">Transmembrane helix</keyword>
<dbReference type="Pfam" id="PF02517">
    <property type="entry name" value="Rce1-like"/>
    <property type="match status" value="1"/>
</dbReference>